<evidence type="ECO:0000313" key="13">
    <source>
        <dbReference type="Proteomes" id="UP000325577"/>
    </source>
</evidence>
<dbReference type="GO" id="GO:0016760">
    <property type="term" value="F:cellulose synthase (UDP-forming) activity"/>
    <property type="evidence" value="ECO:0007669"/>
    <property type="project" value="InterPro"/>
</dbReference>
<feature type="transmembrane region" description="Helical" evidence="11">
    <location>
        <begin position="650"/>
        <end position="671"/>
    </location>
</feature>
<evidence type="ECO:0000256" key="3">
    <source>
        <dbReference type="ARBA" id="ARBA00022679"/>
    </source>
</evidence>
<feature type="binding site" evidence="10">
    <location>
        <position position="293"/>
    </location>
    <ligand>
        <name>Mn(2+)</name>
        <dbReference type="ChEBI" id="CHEBI:29035"/>
    </ligand>
</feature>
<dbReference type="Pfam" id="PF03552">
    <property type="entry name" value="Cellulose_synt"/>
    <property type="match status" value="2"/>
</dbReference>
<dbReference type="GO" id="GO:0012505">
    <property type="term" value="C:endomembrane system"/>
    <property type="evidence" value="ECO:0007669"/>
    <property type="project" value="UniProtKB-SubCell"/>
</dbReference>
<evidence type="ECO:0000256" key="4">
    <source>
        <dbReference type="ARBA" id="ARBA00022692"/>
    </source>
</evidence>
<evidence type="ECO:0000256" key="1">
    <source>
        <dbReference type="ARBA" id="ARBA00004127"/>
    </source>
</evidence>
<protein>
    <recommendedName>
        <fullName evidence="14">Cellulose synthase-like protein G2</fullName>
    </recommendedName>
</protein>
<feature type="binding site" evidence="9">
    <location>
        <position position="139"/>
    </location>
    <ligand>
        <name>UDP-alpha-D-glucose</name>
        <dbReference type="ChEBI" id="CHEBI:58885"/>
    </ligand>
</feature>
<sequence length="738" mass="84022">MDSLPLHHCTVHRSWAIVHRSHTFLHSIALTAMVYYRASSFLYHENTLATPTLPFLVVFASELVLSLLWLLNQAYLWRPVSRTVFPERLPADEQLPAIDVFICTADPKKEPPVEVMNTVLSAMALDYPPDKLSIYLSDDGGSSLTLYATREAWGFARLWIPFCGRFGIKTRCPKAYFSTLDDDHGDSIEFPKEREKIERKYEELKERLRRAGEKVGIKDTGALAGQSFPPVIEVMRHDTINEFDSEQAKMPLLVYVSREKKPPHPHHFKAGALNVLLRVSGVISNAPYILMLDCDMYSNDPTSARQAMCFHLDPKISPSLAFVQFPQKFHNISKNDIYDSQARSIFMVKWPGMDGLKGPMLSGTCFYMKRKALYGSDIQKDSDLLLLKQSFGPSNEFTKSLSRGFRYVIDSKDSLNTLLPEAQVVASGTYEKDTQWGQQIGFLYDSVVEDYFTGFILHCNGWNSVYCNPSRPAFLGTAPTSLNESLVQGRRWNCGVLEVAFSRFCPLIYGPSRMSFLQNMCYGHFAFQPFYFFSVWCFATIPQLCLLNGIPLYPKVSSSWFIILSFIFLSSLLKHLWDILYTGGSIQTWRNEWRVWMIKSVTAYFYGSLDAILKLVGMRKATFIPTNKVSNEEQIKLYQMGIYNFQTSTMLLAPLVTLVILNVVSFTGGIARAIFTGEWKEMFAQIFLSFFIIVMNYPVIEGMILRKDKGRVPPSVTLLSVVFSFIFLSLGSIVLMYT</sequence>
<keyword evidence="2" id="KW-0328">Glycosyltransferase</keyword>
<evidence type="ECO:0000256" key="6">
    <source>
        <dbReference type="ARBA" id="ARBA00023136"/>
    </source>
</evidence>
<feature type="transmembrane region" description="Helical" evidence="11">
    <location>
        <begin position="716"/>
        <end position="737"/>
    </location>
</feature>
<evidence type="ECO:0000256" key="7">
    <source>
        <dbReference type="ARBA" id="ARBA00023316"/>
    </source>
</evidence>
<evidence type="ECO:0000256" key="8">
    <source>
        <dbReference type="PIRSR" id="PIRSR605150-1"/>
    </source>
</evidence>
<dbReference type="PANTHER" id="PTHR13301">
    <property type="entry name" value="X-BOX TRANSCRIPTION FACTOR-RELATED"/>
    <property type="match status" value="1"/>
</dbReference>
<keyword evidence="7" id="KW-0961">Cell wall biogenesis/degradation</keyword>
<dbReference type="EMBL" id="CM018045">
    <property type="protein sequence ID" value="KAA8527738.1"/>
    <property type="molecule type" value="Genomic_DNA"/>
</dbReference>
<dbReference type="SUPFAM" id="SSF53448">
    <property type="entry name" value="Nucleotide-diphospho-sugar transferases"/>
    <property type="match status" value="1"/>
</dbReference>
<feature type="binding site" evidence="9">
    <location>
        <position position="110"/>
    </location>
    <ligand>
        <name>UDP-alpha-D-glucose</name>
        <dbReference type="ChEBI" id="CHEBI:58885"/>
    </ligand>
</feature>
<feature type="binding site" evidence="10">
    <location>
        <position position="269"/>
    </location>
    <ligand>
        <name>Mn(2+)</name>
        <dbReference type="ChEBI" id="CHEBI:29035"/>
    </ligand>
</feature>
<keyword evidence="13" id="KW-1185">Reference proteome</keyword>
<feature type="active site" evidence="8">
    <location>
        <position position="450"/>
    </location>
</feature>
<dbReference type="InterPro" id="IPR029044">
    <property type="entry name" value="Nucleotide-diphossugar_trans"/>
</dbReference>
<dbReference type="Proteomes" id="UP000325577">
    <property type="component" value="Linkage Group LG21"/>
</dbReference>
<comment type="subcellular location">
    <subcellularLocation>
        <location evidence="1">Endomembrane system</location>
        <topology evidence="1">Multi-pass membrane protein</topology>
    </subcellularLocation>
</comment>
<feature type="transmembrane region" description="Helical" evidence="11">
    <location>
        <begin position="530"/>
        <end position="553"/>
    </location>
</feature>
<keyword evidence="3" id="KW-0808">Transferase</keyword>
<dbReference type="AlphaFoldDB" id="A0A5J5ACB3"/>
<evidence type="ECO:0000256" key="9">
    <source>
        <dbReference type="PIRSR" id="PIRSR605150-2"/>
    </source>
</evidence>
<feature type="transmembrane region" description="Helical" evidence="11">
    <location>
        <begin position="559"/>
        <end position="577"/>
    </location>
</feature>
<dbReference type="Gene3D" id="3.90.550.10">
    <property type="entry name" value="Spore Coat Polysaccharide Biosynthesis Protein SpsA, Chain A"/>
    <property type="match status" value="2"/>
</dbReference>
<name>A0A5J5ACB3_9ASTE</name>
<proteinExistence type="predicted"/>
<keyword evidence="4 11" id="KW-0812">Transmembrane</keyword>
<dbReference type="FunFam" id="3.90.550.10:FF:000194">
    <property type="entry name" value="Cellulose synthase-like protein G2 isoform A"/>
    <property type="match status" value="1"/>
</dbReference>
<feature type="transmembrane region" description="Helical" evidence="11">
    <location>
        <begin position="683"/>
        <end position="704"/>
    </location>
</feature>
<keyword evidence="5 11" id="KW-1133">Transmembrane helix</keyword>
<evidence type="ECO:0000313" key="12">
    <source>
        <dbReference type="EMBL" id="KAA8527738.1"/>
    </source>
</evidence>
<dbReference type="OrthoDB" id="72851at2759"/>
<accession>A0A5J5ACB3</accession>
<organism evidence="12 13">
    <name type="scientific">Nyssa sinensis</name>
    <dbReference type="NCBI Taxonomy" id="561372"/>
    <lineage>
        <taxon>Eukaryota</taxon>
        <taxon>Viridiplantae</taxon>
        <taxon>Streptophyta</taxon>
        <taxon>Embryophyta</taxon>
        <taxon>Tracheophyta</taxon>
        <taxon>Spermatophyta</taxon>
        <taxon>Magnoliopsida</taxon>
        <taxon>eudicotyledons</taxon>
        <taxon>Gunneridae</taxon>
        <taxon>Pentapetalae</taxon>
        <taxon>asterids</taxon>
        <taxon>Cornales</taxon>
        <taxon>Nyssaceae</taxon>
        <taxon>Nyssa</taxon>
    </lineage>
</organism>
<evidence type="ECO:0000256" key="2">
    <source>
        <dbReference type="ARBA" id="ARBA00022676"/>
    </source>
</evidence>
<reference evidence="12 13" key="1">
    <citation type="submission" date="2019-09" db="EMBL/GenBank/DDBJ databases">
        <title>A chromosome-level genome assembly of the Chinese tupelo Nyssa sinensis.</title>
        <authorList>
            <person name="Yang X."/>
            <person name="Kang M."/>
            <person name="Yang Y."/>
            <person name="Xiong H."/>
            <person name="Wang M."/>
            <person name="Zhang Z."/>
            <person name="Wang Z."/>
            <person name="Wu H."/>
            <person name="Ma T."/>
            <person name="Liu J."/>
            <person name="Xi Z."/>
        </authorList>
    </citation>
    <scope>NUCLEOTIDE SEQUENCE [LARGE SCALE GENOMIC DNA]</scope>
    <source>
        <strain evidence="12">J267</strain>
        <tissue evidence="12">Leaf</tissue>
    </source>
</reference>
<keyword evidence="6 11" id="KW-0472">Membrane</keyword>
<evidence type="ECO:0000256" key="11">
    <source>
        <dbReference type="SAM" id="Phobius"/>
    </source>
</evidence>
<dbReference type="GO" id="GO:0071555">
    <property type="term" value="P:cell wall organization"/>
    <property type="evidence" value="ECO:0007669"/>
    <property type="project" value="UniProtKB-KW"/>
</dbReference>
<feature type="active site" evidence="8">
    <location>
        <position position="139"/>
    </location>
</feature>
<feature type="binding site" evidence="9">
    <location>
        <position position="109"/>
    </location>
    <ligand>
        <name>UDP-alpha-D-glucose</name>
        <dbReference type="ChEBI" id="CHEBI:58885"/>
    </ligand>
</feature>
<dbReference type="GO" id="GO:0016020">
    <property type="term" value="C:membrane"/>
    <property type="evidence" value="ECO:0007669"/>
    <property type="project" value="InterPro"/>
</dbReference>
<evidence type="ECO:0000256" key="10">
    <source>
        <dbReference type="PIRSR" id="PIRSR605150-3"/>
    </source>
</evidence>
<gene>
    <name evidence="12" type="ORF">F0562_035393</name>
</gene>
<dbReference type="GO" id="GO:0030244">
    <property type="term" value="P:cellulose biosynthetic process"/>
    <property type="evidence" value="ECO:0007669"/>
    <property type="project" value="InterPro"/>
</dbReference>
<dbReference type="InterPro" id="IPR005150">
    <property type="entry name" value="Cellulose_synth"/>
</dbReference>
<evidence type="ECO:0008006" key="14">
    <source>
        <dbReference type="Google" id="ProtNLM"/>
    </source>
</evidence>
<evidence type="ECO:0000256" key="5">
    <source>
        <dbReference type="ARBA" id="ARBA00022989"/>
    </source>
</evidence>